<evidence type="ECO:0000256" key="2">
    <source>
        <dbReference type="ARBA" id="ARBA00009045"/>
    </source>
</evidence>
<comment type="similarity">
    <text evidence="2">Belongs to the peptidase S54 family.</text>
</comment>
<dbReference type="PANTHER" id="PTHR43731:SF14">
    <property type="entry name" value="PRESENILIN-ASSOCIATED RHOMBOID-LIKE PROTEIN, MITOCHONDRIAL"/>
    <property type="match status" value="1"/>
</dbReference>
<dbReference type="GO" id="GO:0006508">
    <property type="term" value="P:proteolysis"/>
    <property type="evidence" value="ECO:0007669"/>
    <property type="project" value="UniProtKB-KW"/>
</dbReference>
<feature type="region of interest" description="Disordered" evidence="7">
    <location>
        <begin position="250"/>
        <end position="274"/>
    </location>
</feature>
<dbReference type="Proteomes" id="UP000317835">
    <property type="component" value="Chromosome"/>
</dbReference>
<evidence type="ECO:0000313" key="10">
    <source>
        <dbReference type="EMBL" id="QDV38616.1"/>
    </source>
</evidence>
<dbReference type="AlphaFoldDB" id="A0A518HD64"/>
<dbReference type="GO" id="GO:0004252">
    <property type="term" value="F:serine-type endopeptidase activity"/>
    <property type="evidence" value="ECO:0007669"/>
    <property type="project" value="InterPro"/>
</dbReference>
<dbReference type="GO" id="GO:0016020">
    <property type="term" value="C:membrane"/>
    <property type="evidence" value="ECO:0007669"/>
    <property type="project" value="UniProtKB-SubCell"/>
</dbReference>
<dbReference type="OrthoDB" id="9813074at2"/>
<feature type="transmembrane region" description="Helical" evidence="8">
    <location>
        <begin position="184"/>
        <end position="205"/>
    </location>
</feature>
<dbReference type="KEGG" id="tpla:ElP_65710"/>
<evidence type="ECO:0000256" key="8">
    <source>
        <dbReference type="SAM" id="Phobius"/>
    </source>
</evidence>
<protein>
    <submittedName>
        <fullName evidence="10">Rhomboid protease GluP</fullName>
        <ecNumber evidence="10">3.4.21.105</ecNumber>
    </submittedName>
</protein>
<dbReference type="SUPFAM" id="SSF144091">
    <property type="entry name" value="Rhomboid-like"/>
    <property type="match status" value="1"/>
</dbReference>
<accession>A0A518HD64</accession>
<name>A0A518HD64_9BACT</name>
<dbReference type="PANTHER" id="PTHR43731">
    <property type="entry name" value="RHOMBOID PROTEASE"/>
    <property type="match status" value="1"/>
</dbReference>
<sequence>MVMPLGDHQYHPTRITPWVNYGLIAANILAFLLQASRPESFTVSYAATPFEITRNVDLDEPVTLLVEVAVPDRFGIEQVVEQEEELPQGPVPFPVWLTLLSSIFMHGGLLHLGGNMLYLWIFGDNVEESLGHGRYLAAYLACGLVASLSHIAVAPDSMVPSLGASGAIAGVMGMYVVWFPKNRVLVLVVRVLTTMPASLVIGLWIVMQLALGMGDLSTAGEGGGVAYAAHIGGAAAGIFIGLAFRPRAERSGTGEHPLELGWASPRYRTPGRSR</sequence>
<dbReference type="Pfam" id="PF01694">
    <property type="entry name" value="Rhomboid"/>
    <property type="match status" value="1"/>
</dbReference>
<keyword evidence="4 10" id="KW-0378">Hydrolase</keyword>
<evidence type="ECO:0000256" key="5">
    <source>
        <dbReference type="ARBA" id="ARBA00022989"/>
    </source>
</evidence>
<evidence type="ECO:0000256" key="6">
    <source>
        <dbReference type="ARBA" id="ARBA00023136"/>
    </source>
</evidence>
<keyword evidence="3 8" id="KW-0812">Transmembrane</keyword>
<evidence type="ECO:0000256" key="4">
    <source>
        <dbReference type="ARBA" id="ARBA00022801"/>
    </source>
</evidence>
<evidence type="ECO:0000256" key="7">
    <source>
        <dbReference type="SAM" id="MobiDB-lite"/>
    </source>
</evidence>
<keyword evidence="6 8" id="KW-0472">Membrane</keyword>
<feature type="domain" description="Peptidase S54 rhomboid" evidence="9">
    <location>
        <begin position="96"/>
        <end position="245"/>
    </location>
</feature>
<reference evidence="10 11" key="1">
    <citation type="submission" date="2019-02" db="EMBL/GenBank/DDBJ databases">
        <title>Deep-cultivation of Planctomycetes and their phenomic and genomic characterization uncovers novel biology.</title>
        <authorList>
            <person name="Wiegand S."/>
            <person name="Jogler M."/>
            <person name="Boedeker C."/>
            <person name="Pinto D."/>
            <person name="Vollmers J."/>
            <person name="Rivas-Marin E."/>
            <person name="Kohn T."/>
            <person name="Peeters S.H."/>
            <person name="Heuer A."/>
            <person name="Rast P."/>
            <person name="Oberbeckmann S."/>
            <person name="Bunk B."/>
            <person name="Jeske O."/>
            <person name="Meyerdierks A."/>
            <person name="Storesund J.E."/>
            <person name="Kallscheuer N."/>
            <person name="Luecker S."/>
            <person name="Lage O.M."/>
            <person name="Pohl T."/>
            <person name="Merkel B.J."/>
            <person name="Hornburger P."/>
            <person name="Mueller R.-W."/>
            <person name="Bruemmer F."/>
            <person name="Labrenz M."/>
            <person name="Spormann A.M."/>
            <person name="Op den Camp H."/>
            <person name="Overmann J."/>
            <person name="Amann R."/>
            <person name="Jetten M.S.M."/>
            <person name="Mascher T."/>
            <person name="Medema M.H."/>
            <person name="Devos D.P."/>
            <person name="Kaster A.-K."/>
            <person name="Ovreas L."/>
            <person name="Rohde M."/>
            <person name="Galperin M.Y."/>
            <person name="Jogler C."/>
        </authorList>
    </citation>
    <scope>NUCLEOTIDE SEQUENCE [LARGE SCALE GENOMIC DNA]</scope>
    <source>
        <strain evidence="10 11">ElP</strain>
    </source>
</reference>
<dbReference type="EC" id="3.4.21.105" evidence="10"/>
<dbReference type="RefSeq" id="WP_145277252.1">
    <property type="nucleotide sequence ID" value="NZ_CP036426.1"/>
</dbReference>
<evidence type="ECO:0000256" key="1">
    <source>
        <dbReference type="ARBA" id="ARBA00004141"/>
    </source>
</evidence>
<feature type="transmembrane region" description="Helical" evidence="8">
    <location>
        <begin position="95"/>
        <end position="123"/>
    </location>
</feature>
<feature type="transmembrane region" description="Helical" evidence="8">
    <location>
        <begin position="159"/>
        <end position="177"/>
    </location>
</feature>
<dbReference type="InterPro" id="IPR035952">
    <property type="entry name" value="Rhomboid-like_sf"/>
</dbReference>
<dbReference type="InterPro" id="IPR050925">
    <property type="entry name" value="Rhomboid_protease_S54"/>
</dbReference>
<organism evidence="10 11">
    <name type="scientific">Tautonia plasticadhaerens</name>
    <dbReference type="NCBI Taxonomy" id="2527974"/>
    <lineage>
        <taxon>Bacteria</taxon>
        <taxon>Pseudomonadati</taxon>
        <taxon>Planctomycetota</taxon>
        <taxon>Planctomycetia</taxon>
        <taxon>Isosphaerales</taxon>
        <taxon>Isosphaeraceae</taxon>
        <taxon>Tautonia</taxon>
    </lineage>
</organism>
<dbReference type="InterPro" id="IPR022764">
    <property type="entry name" value="Peptidase_S54_rhomboid_dom"/>
</dbReference>
<comment type="subcellular location">
    <subcellularLocation>
        <location evidence="1">Membrane</location>
        <topology evidence="1">Multi-pass membrane protein</topology>
    </subcellularLocation>
</comment>
<evidence type="ECO:0000256" key="3">
    <source>
        <dbReference type="ARBA" id="ARBA00022692"/>
    </source>
</evidence>
<proteinExistence type="inferred from homology"/>
<feature type="transmembrane region" description="Helical" evidence="8">
    <location>
        <begin position="225"/>
        <end position="244"/>
    </location>
</feature>
<feature type="transmembrane region" description="Helical" evidence="8">
    <location>
        <begin position="135"/>
        <end position="153"/>
    </location>
</feature>
<keyword evidence="5 8" id="KW-1133">Transmembrane helix</keyword>
<evidence type="ECO:0000259" key="9">
    <source>
        <dbReference type="Pfam" id="PF01694"/>
    </source>
</evidence>
<gene>
    <name evidence="10" type="primary">gluP_4</name>
    <name evidence="10" type="ORF">ElP_65710</name>
</gene>
<dbReference type="EMBL" id="CP036426">
    <property type="protein sequence ID" value="QDV38616.1"/>
    <property type="molecule type" value="Genomic_DNA"/>
</dbReference>
<keyword evidence="11" id="KW-1185">Reference proteome</keyword>
<keyword evidence="10" id="KW-0645">Protease</keyword>
<dbReference type="Gene3D" id="1.20.1540.10">
    <property type="entry name" value="Rhomboid-like"/>
    <property type="match status" value="1"/>
</dbReference>
<feature type="transmembrane region" description="Helical" evidence="8">
    <location>
        <begin position="18"/>
        <end position="35"/>
    </location>
</feature>
<evidence type="ECO:0000313" key="11">
    <source>
        <dbReference type="Proteomes" id="UP000317835"/>
    </source>
</evidence>